<protein>
    <submittedName>
        <fullName evidence="2">Phage head morphogenesis protein</fullName>
    </submittedName>
</protein>
<gene>
    <name evidence="2" type="ORF">LPW36_02005</name>
</gene>
<dbReference type="NCBIfam" id="TIGR01641">
    <property type="entry name" value="phageSPP1_gp7"/>
    <property type="match status" value="1"/>
</dbReference>
<organism evidence="2 3">
    <name type="scientific">Limnobaculum eriocheiris</name>
    <dbReference type="NCBI Taxonomy" id="2897391"/>
    <lineage>
        <taxon>Bacteria</taxon>
        <taxon>Pseudomonadati</taxon>
        <taxon>Pseudomonadota</taxon>
        <taxon>Gammaproteobacteria</taxon>
        <taxon>Enterobacterales</taxon>
        <taxon>Budviciaceae</taxon>
        <taxon>Limnobaculum</taxon>
    </lineage>
</organism>
<evidence type="ECO:0000259" key="1">
    <source>
        <dbReference type="Pfam" id="PF04233"/>
    </source>
</evidence>
<name>A0A9X1SIV3_9GAMM</name>
<accession>A0A9X1SIV3</accession>
<dbReference type="Pfam" id="PF04233">
    <property type="entry name" value="Phage_Mu_F"/>
    <property type="match status" value="1"/>
</dbReference>
<dbReference type="InterPro" id="IPR006528">
    <property type="entry name" value="Phage_head_morphogenesis_dom"/>
</dbReference>
<sequence length="284" mass="31400">MAKKSRLKKSRAKSNEKVIRGSPLNYNAVQGARYQTAILQLIKQMTAEVEKEVEKLFSSETGTEFFSQDASIASQSRILLDKLEKKFLNLFSRRAKAITESMINGSLKSSSSSLRSSLSEMSGGLSLKTNAFTSTLKEKLTAIVNGNVGLITTIPSTYLGGVKDAVSRSITSGNGLQDLVPYMQQHKQITERHARNVALDQTRKAYNTINAERMQSVGVKRFEWLHSGGGQHPRPDHVAMSGNIYSFDDLPIIDKRTGERGIPGQAINCKCRMIPVIEFDGQEQ</sequence>
<dbReference type="RefSeq" id="WP_230607827.1">
    <property type="nucleotide sequence ID" value="NZ_JAJNAG010000002.1"/>
</dbReference>
<reference evidence="2" key="1">
    <citation type="submission" date="2021-11" db="EMBL/GenBank/DDBJ databases">
        <title>Jinshanibacter sp. isolated from one year old Eriocheir sinensis.</title>
        <authorList>
            <person name="Li J.-Y."/>
            <person name="He W."/>
            <person name="Gao T.-H."/>
        </authorList>
    </citation>
    <scope>NUCLEOTIDE SEQUENCE</scope>
    <source>
        <strain evidence="2">LJY008</strain>
    </source>
</reference>
<proteinExistence type="predicted"/>
<feature type="domain" description="Phage head morphogenesis" evidence="1">
    <location>
        <begin position="162"/>
        <end position="274"/>
    </location>
</feature>
<evidence type="ECO:0000313" key="2">
    <source>
        <dbReference type="EMBL" id="MCD1124818.1"/>
    </source>
</evidence>
<dbReference type="EMBL" id="JAJNAG010000002">
    <property type="protein sequence ID" value="MCD1124818.1"/>
    <property type="molecule type" value="Genomic_DNA"/>
</dbReference>
<dbReference type="Proteomes" id="UP001139171">
    <property type="component" value="Unassembled WGS sequence"/>
</dbReference>
<comment type="caution">
    <text evidence="2">The sequence shown here is derived from an EMBL/GenBank/DDBJ whole genome shotgun (WGS) entry which is preliminary data.</text>
</comment>
<dbReference type="AlphaFoldDB" id="A0A9X1SIV3"/>
<evidence type="ECO:0000313" key="3">
    <source>
        <dbReference type="Proteomes" id="UP001139171"/>
    </source>
</evidence>
<keyword evidence="3" id="KW-1185">Reference proteome</keyword>